<dbReference type="PROSITE" id="PS50879">
    <property type="entry name" value="RNASE_H_1"/>
    <property type="match status" value="1"/>
</dbReference>
<dbReference type="InterPro" id="IPR036397">
    <property type="entry name" value="RNaseH_sf"/>
</dbReference>
<dbReference type="SUPFAM" id="SSF53098">
    <property type="entry name" value="Ribonuclease H-like"/>
    <property type="match status" value="1"/>
</dbReference>
<evidence type="ECO:0000313" key="2">
    <source>
        <dbReference type="EMBL" id="KAF8779591.1"/>
    </source>
</evidence>
<reference evidence="2" key="1">
    <citation type="journal article" date="2020" name="bioRxiv">
        <title>Chromosome-level reference genome of the European wasp spider Argiope bruennichi: a resource for studies on range expansion and evolutionary adaptation.</title>
        <authorList>
            <person name="Sheffer M.M."/>
            <person name="Hoppe A."/>
            <person name="Krehenwinkel H."/>
            <person name="Uhl G."/>
            <person name="Kuss A.W."/>
            <person name="Jensen L."/>
            <person name="Jensen C."/>
            <person name="Gillespie R.G."/>
            <person name="Hoff K.J."/>
            <person name="Prost S."/>
        </authorList>
    </citation>
    <scope>NUCLEOTIDE SEQUENCE</scope>
</reference>
<protein>
    <submittedName>
        <fullName evidence="2">Retrovirus-related Pol polyprotein type-1 like protein</fullName>
    </submittedName>
</protein>
<sequence length="192" mass="22175">LASPKRKSGMLKQLADKIKSVNSHRRLSFHWVKAHIGVEGNEVADKQAKYGTDKNSIDSHVPRSHGTLKADIRRCILAEWQNEWAYSSKGPQTHKYFPNVSTKRKSFHPFLILFLSGHGRFPYYFNKFGITNDPLCDCGKVGTPDHYIYECIHTQSLRQKIKNAQDKDHLIKDPHNLHIYPPNHRVDKQPHS</sequence>
<dbReference type="Proteomes" id="UP000807504">
    <property type="component" value="Unassembled WGS sequence"/>
</dbReference>
<dbReference type="Pfam" id="PF00075">
    <property type="entry name" value="RNase_H"/>
    <property type="match status" value="1"/>
</dbReference>
<dbReference type="InterPro" id="IPR012337">
    <property type="entry name" value="RNaseH-like_sf"/>
</dbReference>
<evidence type="ECO:0000259" key="1">
    <source>
        <dbReference type="PROSITE" id="PS50879"/>
    </source>
</evidence>
<organism evidence="2 3">
    <name type="scientific">Argiope bruennichi</name>
    <name type="common">Wasp spider</name>
    <name type="synonym">Aranea bruennichi</name>
    <dbReference type="NCBI Taxonomy" id="94029"/>
    <lineage>
        <taxon>Eukaryota</taxon>
        <taxon>Metazoa</taxon>
        <taxon>Ecdysozoa</taxon>
        <taxon>Arthropoda</taxon>
        <taxon>Chelicerata</taxon>
        <taxon>Arachnida</taxon>
        <taxon>Araneae</taxon>
        <taxon>Araneomorphae</taxon>
        <taxon>Entelegynae</taxon>
        <taxon>Araneoidea</taxon>
        <taxon>Araneidae</taxon>
        <taxon>Argiope</taxon>
    </lineage>
</organism>
<dbReference type="AlphaFoldDB" id="A0A8T0EUP9"/>
<proteinExistence type="predicted"/>
<reference evidence="2" key="2">
    <citation type="submission" date="2020-06" db="EMBL/GenBank/DDBJ databases">
        <authorList>
            <person name="Sheffer M."/>
        </authorList>
    </citation>
    <scope>NUCLEOTIDE SEQUENCE</scope>
</reference>
<feature type="non-terminal residue" evidence="2">
    <location>
        <position position="1"/>
    </location>
</feature>
<dbReference type="GO" id="GO:0004523">
    <property type="term" value="F:RNA-DNA hybrid ribonuclease activity"/>
    <property type="evidence" value="ECO:0007669"/>
    <property type="project" value="InterPro"/>
</dbReference>
<name>A0A8T0EUP9_ARGBR</name>
<keyword evidence="3" id="KW-1185">Reference proteome</keyword>
<accession>A0A8T0EUP9</accession>
<dbReference type="GO" id="GO:0003676">
    <property type="term" value="F:nucleic acid binding"/>
    <property type="evidence" value="ECO:0007669"/>
    <property type="project" value="InterPro"/>
</dbReference>
<feature type="domain" description="RNase H type-1" evidence="1">
    <location>
        <begin position="1"/>
        <end position="53"/>
    </location>
</feature>
<dbReference type="EMBL" id="JABXBU010002012">
    <property type="protein sequence ID" value="KAF8779591.1"/>
    <property type="molecule type" value="Genomic_DNA"/>
</dbReference>
<gene>
    <name evidence="2" type="ORF">HNY73_013705</name>
</gene>
<dbReference type="Gene3D" id="3.30.420.10">
    <property type="entry name" value="Ribonuclease H-like superfamily/Ribonuclease H"/>
    <property type="match status" value="1"/>
</dbReference>
<evidence type="ECO:0000313" key="3">
    <source>
        <dbReference type="Proteomes" id="UP000807504"/>
    </source>
</evidence>
<comment type="caution">
    <text evidence="2">The sequence shown here is derived from an EMBL/GenBank/DDBJ whole genome shotgun (WGS) entry which is preliminary data.</text>
</comment>
<dbReference type="InterPro" id="IPR002156">
    <property type="entry name" value="RNaseH_domain"/>
</dbReference>